<accession>A0AAV8A637</accession>
<dbReference type="PANTHER" id="PTHR12558:SF13">
    <property type="entry name" value="CELL DIVISION CYCLE PROTEIN 27 HOMOLOG"/>
    <property type="match status" value="1"/>
</dbReference>
<dbReference type="SMART" id="SM00028">
    <property type="entry name" value="TPR"/>
    <property type="match status" value="4"/>
</dbReference>
<sequence length="284" mass="34056">MLLRNLFFVCFCFLVFLPQANLEIFQSQNTKSKSKLQNSYQYQVKSSDSEITSSSTFYRKGNQFLLQGDFGTAITWFLRTISLMPNHLESHFKLGSLYYLIKDYPSSLHFFEKTLEIDGKFSLGYLWVGHLNWVLGDTRKAKRNYLLTIDLDPENYEAHHYLALCYLDKMDYKNSDEQFYSLSQMDPNENFYNPWYTFLKYTQNDYYNSLLFLKSSDKLHPLYNQIKSKVISQIAFTGFNDQHIKEKKLIQEFVITKITNRFQTEENCIENFHRCRFNKFRFFF</sequence>
<evidence type="ECO:0000256" key="4">
    <source>
        <dbReference type="SAM" id="SignalP"/>
    </source>
</evidence>
<evidence type="ECO:0000256" key="2">
    <source>
        <dbReference type="ARBA" id="ARBA00038210"/>
    </source>
</evidence>
<feature type="repeat" description="TPR" evidence="3">
    <location>
        <begin position="54"/>
        <end position="87"/>
    </location>
</feature>
<feature type="chain" id="PRO_5043496543" evidence="4">
    <location>
        <begin position="23"/>
        <end position="284"/>
    </location>
</feature>
<dbReference type="EMBL" id="JANTQA010000012">
    <property type="protein sequence ID" value="KAJ3449607.1"/>
    <property type="molecule type" value="Genomic_DNA"/>
</dbReference>
<organism evidence="5 6">
    <name type="scientific">Anaeramoeba flamelloides</name>
    <dbReference type="NCBI Taxonomy" id="1746091"/>
    <lineage>
        <taxon>Eukaryota</taxon>
        <taxon>Metamonada</taxon>
        <taxon>Anaeramoebidae</taxon>
        <taxon>Anaeramoeba</taxon>
    </lineage>
</organism>
<feature type="repeat" description="TPR" evidence="3">
    <location>
        <begin position="88"/>
        <end position="121"/>
    </location>
</feature>
<dbReference type="PANTHER" id="PTHR12558">
    <property type="entry name" value="CELL DIVISION CYCLE 16,23,27"/>
    <property type="match status" value="1"/>
</dbReference>
<dbReference type="PROSITE" id="PS50005">
    <property type="entry name" value="TPR"/>
    <property type="match status" value="2"/>
</dbReference>
<dbReference type="Gene3D" id="1.25.40.10">
    <property type="entry name" value="Tetratricopeptide repeat domain"/>
    <property type="match status" value="1"/>
</dbReference>
<reference evidence="5" key="1">
    <citation type="submission" date="2022-08" db="EMBL/GenBank/DDBJ databases">
        <title>Novel sulphate-reducing endosymbionts in the free-living metamonad Anaeramoeba.</title>
        <authorList>
            <person name="Jerlstrom-Hultqvist J."/>
            <person name="Cepicka I."/>
            <person name="Gallot-Lavallee L."/>
            <person name="Salas-Leiva D."/>
            <person name="Curtis B.A."/>
            <person name="Zahonova K."/>
            <person name="Pipaliya S."/>
            <person name="Dacks J."/>
            <person name="Roger A.J."/>
        </authorList>
    </citation>
    <scope>NUCLEOTIDE SEQUENCE</scope>
    <source>
        <strain evidence="5">Busselton2</strain>
    </source>
</reference>
<dbReference type="Proteomes" id="UP001146793">
    <property type="component" value="Unassembled WGS sequence"/>
</dbReference>
<feature type="signal peptide" evidence="4">
    <location>
        <begin position="1"/>
        <end position="22"/>
    </location>
</feature>
<evidence type="ECO:0000313" key="6">
    <source>
        <dbReference type="Proteomes" id="UP001146793"/>
    </source>
</evidence>
<gene>
    <name evidence="5" type="ORF">M0812_05761</name>
</gene>
<name>A0AAV8A637_9EUKA</name>
<dbReference type="SUPFAM" id="SSF48452">
    <property type="entry name" value="TPR-like"/>
    <property type="match status" value="1"/>
</dbReference>
<evidence type="ECO:0000313" key="5">
    <source>
        <dbReference type="EMBL" id="KAJ3449607.1"/>
    </source>
</evidence>
<dbReference type="InterPro" id="IPR019734">
    <property type="entry name" value="TPR_rpt"/>
</dbReference>
<keyword evidence="1 3" id="KW-0802">TPR repeat</keyword>
<dbReference type="AlphaFoldDB" id="A0AAV8A637"/>
<evidence type="ECO:0000256" key="3">
    <source>
        <dbReference type="PROSITE-ProRule" id="PRU00339"/>
    </source>
</evidence>
<comment type="similarity">
    <text evidence="2">Belongs to the APC3/CDC27 family.</text>
</comment>
<evidence type="ECO:0000256" key="1">
    <source>
        <dbReference type="ARBA" id="ARBA00022803"/>
    </source>
</evidence>
<keyword evidence="4" id="KW-0732">Signal</keyword>
<dbReference type="InterPro" id="IPR011990">
    <property type="entry name" value="TPR-like_helical_dom_sf"/>
</dbReference>
<comment type="caution">
    <text evidence="5">The sequence shown here is derived from an EMBL/GenBank/DDBJ whole genome shotgun (WGS) entry which is preliminary data.</text>
</comment>
<protein>
    <submittedName>
        <fullName evidence="5">Lipopolysaccharide assembly protein b</fullName>
    </submittedName>
</protein>
<proteinExistence type="inferred from homology"/>